<feature type="transmembrane region" description="Helical" evidence="6">
    <location>
        <begin position="12"/>
        <end position="34"/>
    </location>
</feature>
<keyword evidence="3 6" id="KW-0812">Transmembrane</keyword>
<comment type="subcellular location">
    <subcellularLocation>
        <location evidence="1">Cell membrane</location>
        <topology evidence="1">Multi-pass membrane protein</topology>
    </subcellularLocation>
</comment>
<evidence type="ECO:0000256" key="2">
    <source>
        <dbReference type="ARBA" id="ARBA00022475"/>
    </source>
</evidence>
<feature type="transmembrane region" description="Helical" evidence="6">
    <location>
        <begin position="276"/>
        <end position="296"/>
    </location>
</feature>
<protein>
    <submittedName>
        <fullName evidence="7">LptF/LptG family permease</fullName>
    </submittedName>
</protein>
<dbReference type="PANTHER" id="PTHR33529">
    <property type="entry name" value="SLR0882 PROTEIN-RELATED"/>
    <property type="match status" value="1"/>
</dbReference>
<organism evidence="7 8">
    <name type="scientific">Capillibacterium thermochitinicola</name>
    <dbReference type="NCBI Taxonomy" id="2699427"/>
    <lineage>
        <taxon>Bacteria</taxon>
        <taxon>Bacillati</taxon>
        <taxon>Bacillota</taxon>
        <taxon>Capillibacterium</taxon>
    </lineage>
</organism>
<evidence type="ECO:0000256" key="5">
    <source>
        <dbReference type="ARBA" id="ARBA00023136"/>
    </source>
</evidence>
<evidence type="ECO:0000256" key="4">
    <source>
        <dbReference type="ARBA" id="ARBA00022989"/>
    </source>
</evidence>
<gene>
    <name evidence="7" type="ORF">G5B42_02690</name>
</gene>
<evidence type="ECO:0000256" key="1">
    <source>
        <dbReference type="ARBA" id="ARBA00004651"/>
    </source>
</evidence>
<reference evidence="7" key="1">
    <citation type="submission" date="2020-06" db="EMBL/GenBank/DDBJ databases">
        <title>Novel chitinolytic bacterium.</title>
        <authorList>
            <person name="Ungkulpasvich U."/>
            <person name="Kosugi A."/>
            <person name="Uke A."/>
        </authorList>
    </citation>
    <scope>NUCLEOTIDE SEQUENCE</scope>
    <source>
        <strain evidence="7">UUS1-1</strain>
    </source>
</reference>
<dbReference type="PANTHER" id="PTHR33529:SF6">
    <property type="entry name" value="YJGP_YJGQ FAMILY PERMEASE"/>
    <property type="match status" value="1"/>
</dbReference>
<keyword evidence="5 6" id="KW-0472">Membrane</keyword>
<dbReference type="EMBL" id="JAAKDE010000004">
    <property type="protein sequence ID" value="MBA2132453.1"/>
    <property type="molecule type" value="Genomic_DNA"/>
</dbReference>
<feature type="transmembrane region" description="Helical" evidence="6">
    <location>
        <begin position="303"/>
        <end position="322"/>
    </location>
</feature>
<keyword evidence="4 6" id="KW-1133">Transmembrane helix</keyword>
<dbReference type="GO" id="GO:0015920">
    <property type="term" value="P:lipopolysaccharide transport"/>
    <property type="evidence" value="ECO:0007669"/>
    <property type="project" value="TreeGrafter"/>
</dbReference>
<evidence type="ECO:0000256" key="3">
    <source>
        <dbReference type="ARBA" id="ARBA00022692"/>
    </source>
</evidence>
<proteinExistence type="predicted"/>
<dbReference type="InterPro" id="IPR005495">
    <property type="entry name" value="LptG/LptF_permease"/>
</dbReference>
<keyword evidence="8" id="KW-1185">Reference proteome</keyword>
<evidence type="ECO:0000313" key="7">
    <source>
        <dbReference type="EMBL" id="MBA2132453.1"/>
    </source>
</evidence>
<sequence length="357" mass="40726">MMRIIHRYLLREYLTNYLFCSAGFLVLLIGNFIFEISDFLVDKRASLAIICLLVYYQIPYLLMDVFPAAVLFGVFLGLGRLTRERELDVIRTAGWSFPALTAPLLLVTLFLCIGAFYFNDLVVPAANFRYEQEIRKLIHKDFIPFIQENVVFKGPDDRFFYLRRVNEGNRTVEGVMIYQNNGRFPRLITAASGWIEEQFWHLKKGNYYELDAEGNITTVTSFEELVEDVGEDLSIFLGQGKGVDEMSRAELKQYMELYAKSGLDISSFAVNYHLKVALPFAGLILAFLGLPFATMFPKSGRAIGLAVSMLLIMVYFFTTVLFRELGVSGLVSPFWAAWLPNVFFLALGIGLLFRVIK</sequence>
<feature type="transmembrane region" description="Helical" evidence="6">
    <location>
        <begin position="54"/>
        <end position="78"/>
    </location>
</feature>
<accession>A0A8J6LLU5</accession>
<comment type="caution">
    <text evidence="7">The sequence shown here is derived from an EMBL/GenBank/DDBJ whole genome shotgun (WGS) entry which is preliminary data.</text>
</comment>
<evidence type="ECO:0000313" key="8">
    <source>
        <dbReference type="Proteomes" id="UP000657177"/>
    </source>
</evidence>
<feature type="transmembrane region" description="Helical" evidence="6">
    <location>
        <begin position="99"/>
        <end position="118"/>
    </location>
</feature>
<dbReference type="GO" id="GO:0043190">
    <property type="term" value="C:ATP-binding cassette (ABC) transporter complex"/>
    <property type="evidence" value="ECO:0007669"/>
    <property type="project" value="TreeGrafter"/>
</dbReference>
<name>A0A8J6LLU5_9FIRM</name>
<dbReference type="Proteomes" id="UP000657177">
    <property type="component" value="Unassembled WGS sequence"/>
</dbReference>
<dbReference type="Pfam" id="PF03739">
    <property type="entry name" value="LptF_LptG"/>
    <property type="match status" value="1"/>
</dbReference>
<keyword evidence="2" id="KW-1003">Cell membrane</keyword>
<evidence type="ECO:0000256" key="6">
    <source>
        <dbReference type="SAM" id="Phobius"/>
    </source>
</evidence>
<dbReference type="AlphaFoldDB" id="A0A8J6LLU5"/>
<feature type="transmembrane region" description="Helical" evidence="6">
    <location>
        <begin position="334"/>
        <end position="356"/>
    </location>
</feature>